<dbReference type="InterPro" id="IPR050863">
    <property type="entry name" value="CenT-Element_Derived"/>
</dbReference>
<proteinExistence type="predicted"/>
<dbReference type="STRING" id="947166.A0A1D1V0U8"/>
<dbReference type="Proteomes" id="UP000186922">
    <property type="component" value="Unassembled WGS sequence"/>
</dbReference>
<evidence type="ECO:0000313" key="2">
    <source>
        <dbReference type="EMBL" id="GAU92333.1"/>
    </source>
</evidence>
<dbReference type="GO" id="GO:0005634">
    <property type="term" value="C:nucleus"/>
    <property type="evidence" value="ECO:0007669"/>
    <property type="project" value="TreeGrafter"/>
</dbReference>
<gene>
    <name evidence="2" type="primary">RvY_04427-1</name>
    <name evidence="2" type="synonym">RvY_04427.1</name>
    <name evidence="2" type="ORF">RvY_04427</name>
</gene>
<comment type="caution">
    <text evidence="2">The sequence shown here is derived from an EMBL/GenBank/DDBJ whole genome shotgun (WGS) entry which is preliminary data.</text>
</comment>
<accession>A0A1D1V0U8</accession>
<dbReference type="AlphaFoldDB" id="A0A1D1V0U8"/>
<protein>
    <recommendedName>
        <fullName evidence="1">DDE-1 domain-containing protein</fullName>
    </recommendedName>
</protein>
<dbReference type="InterPro" id="IPR004875">
    <property type="entry name" value="DDE_SF_endonuclease_dom"/>
</dbReference>
<dbReference type="PANTHER" id="PTHR19303:SF73">
    <property type="entry name" value="PROTEIN PDC2"/>
    <property type="match status" value="1"/>
</dbReference>
<feature type="domain" description="DDE-1" evidence="1">
    <location>
        <begin position="128"/>
        <end position="296"/>
    </location>
</feature>
<dbReference type="GO" id="GO:0003677">
    <property type="term" value="F:DNA binding"/>
    <property type="evidence" value="ECO:0007669"/>
    <property type="project" value="TreeGrafter"/>
</dbReference>
<reference evidence="2 3" key="1">
    <citation type="journal article" date="2016" name="Nat. Commun.">
        <title>Extremotolerant tardigrade genome and improved radiotolerance of human cultured cells by tardigrade-unique protein.</title>
        <authorList>
            <person name="Hashimoto T."/>
            <person name="Horikawa D.D."/>
            <person name="Saito Y."/>
            <person name="Kuwahara H."/>
            <person name="Kozuka-Hata H."/>
            <person name="Shin-I T."/>
            <person name="Minakuchi Y."/>
            <person name="Ohishi K."/>
            <person name="Motoyama A."/>
            <person name="Aizu T."/>
            <person name="Enomoto A."/>
            <person name="Kondo K."/>
            <person name="Tanaka S."/>
            <person name="Hara Y."/>
            <person name="Koshikawa S."/>
            <person name="Sagara H."/>
            <person name="Miura T."/>
            <person name="Yokobori S."/>
            <person name="Miyagawa K."/>
            <person name="Suzuki Y."/>
            <person name="Kubo T."/>
            <person name="Oyama M."/>
            <person name="Kohara Y."/>
            <person name="Fujiyama A."/>
            <person name="Arakawa K."/>
            <person name="Katayama T."/>
            <person name="Toyoda A."/>
            <person name="Kunieda T."/>
        </authorList>
    </citation>
    <scope>NUCLEOTIDE SEQUENCE [LARGE SCALE GENOMIC DNA]</scope>
    <source>
        <strain evidence="2 3">YOKOZUNA-1</strain>
    </source>
</reference>
<name>A0A1D1V0U8_RAMVA</name>
<dbReference type="Pfam" id="PF03184">
    <property type="entry name" value="DDE_1"/>
    <property type="match status" value="1"/>
</dbReference>
<evidence type="ECO:0000313" key="3">
    <source>
        <dbReference type="Proteomes" id="UP000186922"/>
    </source>
</evidence>
<dbReference type="PANTHER" id="PTHR19303">
    <property type="entry name" value="TRANSPOSON"/>
    <property type="match status" value="1"/>
</dbReference>
<sequence>MNKQREKILALPENTPGKSFVSRKRKFDIVANAAMKYHEDSVQKGFPVSFTDLQEEPKLLANNKREEMGSDPEVAEKWITEDLPETFQGYKNADIFNCDETGSYLRSTPRKTLLKVEQRMKGSKKATKRISVMFCCSASGEKIPPLIIGRSKKPRAFTKAKLDFKKAGFTWANNTKAWMTKAVFTPWLKELNERMEKQNRKILLLLDNASGHNVDSHVRLVFLPPNQTSRIQPLDQGIIKAFQAYESAAKAEHRRENRKNFQNLVEYKKSLTVLHSVKWIMKGWSEVDSRNIRNCFRKSVAFQMVENK</sequence>
<evidence type="ECO:0000259" key="1">
    <source>
        <dbReference type="Pfam" id="PF03184"/>
    </source>
</evidence>
<dbReference type="EMBL" id="BDGG01000002">
    <property type="protein sequence ID" value="GAU92333.1"/>
    <property type="molecule type" value="Genomic_DNA"/>
</dbReference>
<keyword evidence="3" id="KW-1185">Reference proteome</keyword>
<organism evidence="2 3">
    <name type="scientific">Ramazzottius varieornatus</name>
    <name type="common">Water bear</name>
    <name type="synonym">Tardigrade</name>
    <dbReference type="NCBI Taxonomy" id="947166"/>
    <lineage>
        <taxon>Eukaryota</taxon>
        <taxon>Metazoa</taxon>
        <taxon>Ecdysozoa</taxon>
        <taxon>Tardigrada</taxon>
        <taxon>Eutardigrada</taxon>
        <taxon>Parachela</taxon>
        <taxon>Hypsibioidea</taxon>
        <taxon>Ramazzottiidae</taxon>
        <taxon>Ramazzottius</taxon>
    </lineage>
</organism>
<dbReference type="OrthoDB" id="125347at2759"/>